<sequence length="108" mass="12503">MSHWFERIATRILDEAQAAGKLSNLPGEGRPLDRARLRETAEQTMHRLLAEEGFVPPEVEMQKEIAAKRGILEQIEDPEERAKLQRQIALMELKRAMAMENRARDARR</sequence>
<dbReference type="Pfam" id="PF09350">
    <property type="entry name" value="DJC28_CD"/>
    <property type="match status" value="1"/>
</dbReference>
<dbReference type="PANTHER" id="PTHR39158:SF1">
    <property type="entry name" value="DNAJ HOMOLOG SUBFAMILY C MEMBER 28"/>
    <property type="match status" value="1"/>
</dbReference>
<keyword evidence="2" id="KW-0614">Plasmid</keyword>
<accession>A0ABT1ML11</accession>
<gene>
    <name evidence="2" type="ORF">MLD63_00850</name>
</gene>
<dbReference type="EMBL" id="JAKZEU010000001">
    <property type="protein sequence ID" value="MCQ0968982.1"/>
    <property type="molecule type" value="Genomic_DNA"/>
</dbReference>
<dbReference type="InterPro" id="IPR052573">
    <property type="entry name" value="DnaJ_C_subfamily_28"/>
</dbReference>
<reference evidence="2 3" key="1">
    <citation type="submission" date="2022-03" db="EMBL/GenBank/DDBJ databases">
        <authorList>
            <person name="He Y."/>
        </authorList>
    </citation>
    <scope>NUCLEOTIDE SEQUENCE [LARGE SCALE GENOMIC DNA]</scope>
    <source>
        <strain evidence="2 3">TK19116</strain>
        <plasmid evidence="2">unnamed1</plasmid>
    </source>
</reference>
<geneLocation type="plasmid" evidence="2">
    <name>unnamed1</name>
</geneLocation>
<dbReference type="PANTHER" id="PTHR39158">
    <property type="entry name" value="OS08G0560600 PROTEIN"/>
    <property type="match status" value="1"/>
</dbReference>
<name>A0ABT1ML11_9RHOB</name>
<organism evidence="2 3">
    <name type="scientific">Paracoccus albicereus</name>
    <dbReference type="NCBI Taxonomy" id="2922394"/>
    <lineage>
        <taxon>Bacteria</taxon>
        <taxon>Pseudomonadati</taxon>
        <taxon>Pseudomonadota</taxon>
        <taxon>Alphaproteobacteria</taxon>
        <taxon>Rhodobacterales</taxon>
        <taxon>Paracoccaceae</taxon>
        <taxon>Paracoccus</taxon>
    </lineage>
</organism>
<evidence type="ECO:0000259" key="1">
    <source>
        <dbReference type="Pfam" id="PF09350"/>
    </source>
</evidence>
<evidence type="ECO:0000313" key="2">
    <source>
        <dbReference type="EMBL" id="MCQ0968982.1"/>
    </source>
</evidence>
<evidence type="ECO:0000313" key="3">
    <source>
        <dbReference type="Proteomes" id="UP001203945"/>
    </source>
</evidence>
<dbReference type="InterPro" id="IPR018961">
    <property type="entry name" value="DnaJ_homolog_subfam-C_membr-28"/>
</dbReference>
<dbReference type="Proteomes" id="UP001203945">
    <property type="component" value="Unassembled WGS sequence"/>
</dbReference>
<proteinExistence type="predicted"/>
<keyword evidence="3" id="KW-1185">Reference proteome</keyword>
<feature type="domain" description="DnaJ homologue subfamily C member 28 conserved" evidence="1">
    <location>
        <begin position="13"/>
        <end position="69"/>
    </location>
</feature>
<dbReference type="RefSeq" id="WP_255327946.1">
    <property type="nucleotide sequence ID" value="NZ_JAKZEU010000001.1"/>
</dbReference>
<protein>
    <submittedName>
        <fullName evidence="2">DUF1992 domain-containing protein</fullName>
    </submittedName>
</protein>
<comment type="caution">
    <text evidence="2">The sequence shown here is derived from an EMBL/GenBank/DDBJ whole genome shotgun (WGS) entry which is preliminary data.</text>
</comment>